<evidence type="ECO:0000313" key="2">
    <source>
        <dbReference type="EMBL" id="CAG8470491.1"/>
    </source>
</evidence>
<dbReference type="Proteomes" id="UP000789759">
    <property type="component" value="Unassembled WGS sequence"/>
</dbReference>
<reference evidence="2" key="1">
    <citation type="submission" date="2021-06" db="EMBL/GenBank/DDBJ databases">
        <authorList>
            <person name="Kallberg Y."/>
            <person name="Tangrot J."/>
            <person name="Rosling A."/>
        </authorList>
    </citation>
    <scope>NUCLEOTIDE SEQUENCE</scope>
    <source>
        <strain evidence="2">FL966</strain>
    </source>
</reference>
<dbReference type="AlphaFoldDB" id="A0A9N8VY57"/>
<gene>
    <name evidence="2" type="ORF">CPELLU_LOCUS1048</name>
</gene>
<sequence>MFQVLLDKEVKDKGGEDNKSKDEEGEDKEGKDKGGEDKEQVGCSRICKRSVCSIVNEGSR</sequence>
<organism evidence="2 3">
    <name type="scientific">Cetraspora pellucida</name>
    <dbReference type="NCBI Taxonomy" id="1433469"/>
    <lineage>
        <taxon>Eukaryota</taxon>
        <taxon>Fungi</taxon>
        <taxon>Fungi incertae sedis</taxon>
        <taxon>Mucoromycota</taxon>
        <taxon>Glomeromycotina</taxon>
        <taxon>Glomeromycetes</taxon>
        <taxon>Diversisporales</taxon>
        <taxon>Gigasporaceae</taxon>
        <taxon>Cetraspora</taxon>
    </lineage>
</organism>
<evidence type="ECO:0000256" key="1">
    <source>
        <dbReference type="SAM" id="MobiDB-lite"/>
    </source>
</evidence>
<evidence type="ECO:0000313" key="3">
    <source>
        <dbReference type="Proteomes" id="UP000789759"/>
    </source>
</evidence>
<proteinExistence type="predicted"/>
<dbReference type="EMBL" id="CAJVQA010000355">
    <property type="protein sequence ID" value="CAG8470491.1"/>
    <property type="molecule type" value="Genomic_DNA"/>
</dbReference>
<name>A0A9N8VY57_9GLOM</name>
<accession>A0A9N8VY57</accession>
<feature type="compositionally biased region" description="Basic and acidic residues" evidence="1">
    <location>
        <begin position="1"/>
        <end position="40"/>
    </location>
</feature>
<protein>
    <submittedName>
        <fullName evidence="2">2659_t:CDS:1</fullName>
    </submittedName>
</protein>
<comment type="caution">
    <text evidence="2">The sequence shown here is derived from an EMBL/GenBank/DDBJ whole genome shotgun (WGS) entry which is preliminary data.</text>
</comment>
<keyword evidence="3" id="KW-1185">Reference proteome</keyword>
<feature type="region of interest" description="Disordered" evidence="1">
    <location>
        <begin position="1"/>
        <end position="42"/>
    </location>
</feature>